<organism evidence="1 2">
    <name type="scientific">Hibiscus sabdariffa</name>
    <name type="common">roselle</name>
    <dbReference type="NCBI Taxonomy" id="183260"/>
    <lineage>
        <taxon>Eukaryota</taxon>
        <taxon>Viridiplantae</taxon>
        <taxon>Streptophyta</taxon>
        <taxon>Embryophyta</taxon>
        <taxon>Tracheophyta</taxon>
        <taxon>Spermatophyta</taxon>
        <taxon>Magnoliopsida</taxon>
        <taxon>eudicotyledons</taxon>
        <taxon>Gunneridae</taxon>
        <taxon>Pentapetalae</taxon>
        <taxon>rosids</taxon>
        <taxon>malvids</taxon>
        <taxon>Malvales</taxon>
        <taxon>Malvaceae</taxon>
        <taxon>Malvoideae</taxon>
        <taxon>Hibiscus</taxon>
    </lineage>
</organism>
<proteinExistence type="predicted"/>
<protein>
    <submittedName>
        <fullName evidence="1">Uncharacterized protein</fullName>
    </submittedName>
</protein>
<dbReference type="EMBL" id="JBBPBN010000026">
    <property type="protein sequence ID" value="KAK9008267.1"/>
    <property type="molecule type" value="Genomic_DNA"/>
</dbReference>
<name>A0ABR2R5R0_9ROSI</name>
<accession>A0ABR2R5R0</accession>
<reference evidence="1 2" key="1">
    <citation type="journal article" date="2024" name="G3 (Bethesda)">
        <title>Genome assembly of Hibiscus sabdariffa L. provides insights into metabolisms of medicinal natural products.</title>
        <authorList>
            <person name="Kim T."/>
        </authorList>
    </citation>
    <scope>NUCLEOTIDE SEQUENCE [LARGE SCALE GENOMIC DNA]</scope>
    <source>
        <strain evidence="1">TK-2024</strain>
        <tissue evidence="1">Old leaves</tissue>
    </source>
</reference>
<evidence type="ECO:0000313" key="2">
    <source>
        <dbReference type="Proteomes" id="UP001396334"/>
    </source>
</evidence>
<dbReference type="Proteomes" id="UP001396334">
    <property type="component" value="Unassembled WGS sequence"/>
</dbReference>
<comment type="caution">
    <text evidence="1">The sequence shown here is derived from an EMBL/GenBank/DDBJ whole genome shotgun (WGS) entry which is preliminary data.</text>
</comment>
<sequence>MSSPTIFETVGRWSESLDNFSDDEENIVLIMEDDDIYLLDTDDVETVIAYVNEENGLDVEDDVWSAVVSKLRLGNEQTVCGYVGPEIEQSVPSYPAYEPLARMYDVNYNMKPAYLVLHHLLTMGNWF</sequence>
<gene>
    <name evidence="1" type="ORF">V6N11_075169</name>
</gene>
<evidence type="ECO:0000313" key="1">
    <source>
        <dbReference type="EMBL" id="KAK9008267.1"/>
    </source>
</evidence>
<keyword evidence="2" id="KW-1185">Reference proteome</keyword>